<evidence type="ECO:0000256" key="1">
    <source>
        <dbReference type="SAM" id="MobiDB-lite"/>
    </source>
</evidence>
<reference evidence="3" key="1">
    <citation type="submission" date="2022-02" db="EMBL/GenBank/DDBJ databases">
        <authorList>
            <person name="Henning P.M."/>
            <person name="McCubbin A.G."/>
            <person name="Shore J.S."/>
        </authorList>
    </citation>
    <scope>NUCLEOTIDE SEQUENCE</scope>
    <source>
        <strain evidence="3">F60SS</strain>
        <tissue evidence="3">Leaves</tissue>
    </source>
</reference>
<feature type="non-terminal residue" evidence="3">
    <location>
        <position position="1"/>
    </location>
</feature>
<evidence type="ECO:0000313" key="4">
    <source>
        <dbReference type="Proteomes" id="UP001141552"/>
    </source>
</evidence>
<feature type="signal peptide" evidence="2">
    <location>
        <begin position="1"/>
        <end position="20"/>
    </location>
</feature>
<accession>A0A9Q0J9W2</accession>
<evidence type="ECO:0000313" key="3">
    <source>
        <dbReference type="EMBL" id="KAJ4833699.1"/>
    </source>
</evidence>
<proteinExistence type="predicted"/>
<keyword evidence="2" id="KW-0732">Signal</keyword>
<feature type="compositionally biased region" description="Low complexity" evidence="1">
    <location>
        <begin position="36"/>
        <end position="56"/>
    </location>
</feature>
<dbReference type="AlphaFoldDB" id="A0A9Q0J9W2"/>
<organism evidence="3 4">
    <name type="scientific">Turnera subulata</name>
    <dbReference type="NCBI Taxonomy" id="218843"/>
    <lineage>
        <taxon>Eukaryota</taxon>
        <taxon>Viridiplantae</taxon>
        <taxon>Streptophyta</taxon>
        <taxon>Embryophyta</taxon>
        <taxon>Tracheophyta</taxon>
        <taxon>Spermatophyta</taxon>
        <taxon>Magnoliopsida</taxon>
        <taxon>eudicotyledons</taxon>
        <taxon>Gunneridae</taxon>
        <taxon>Pentapetalae</taxon>
        <taxon>rosids</taxon>
        <taxon>fabids</taxon>
        <taxon>Malpighiales</taxon>
        <taxon>Passifloraceae</taxon>
        <taxon>Turnera</taxon>
    </lineage>
</organism>
<sequence length="139" mass="14761">FFSCLLLPLAFLFLPISIISQHSLSPSFFFLFPHRSPSSPLPLPSSSSSSSSASPLLLPPPSQAAPPTTPSGLLRRRTSSGCRCWMRSQPPLTFPSRVQILLAPPPPPESADAVAFPTPICCSSPMSPSPAMTKPEPPP</sequence>
<keyword evidence="4" id="KW-1185">Reference proteome</keyword>
<protein>
    <submittedName>
        <fullName evidence="3">Uncharacterized protein</fullName>
    </submittedName>
</protein>
<feature type="region of interest" description="Disordered" evidence="1">
    <location>
        <begin position="36"/>
        <end position="76"/>
    </location>
</feature>
<feature type="chain" id="PRO_5040442622" evidence="2">
    <location>
        <begin position="21"/>
        <end position="139"/>
    </location>
</feature>
<evidence type="ECO:0000256" key="2">
    <source>
        <dbReference type="SAM" id="SignalP"/>
    </source>
</evidence>
<dbReference type="EMBL" id="JAKUCV010004885">
    <property type="protein sequence ID" value="KAJ4833699.1"/>
    <property type="molecule type" value="Genomic_DNA"/>
</dbReference>
<comment type="caution">
    <text evidence="3">The sequence shown here is derived from an EMBL/GenBank/DDBJ whole genome shotgun (WGS) entry which is preliminary data.</text>
</comment>
<gene>
    <name evidence="3" type="ORF">Tsubulata_034946</name>
</gene>
<feature type="compositionally biased region" description="Pro residues" evidence="1">
    <location>
        <begin position="57"/>
        <end position="69"/>
    </location>
</feature>
<reference evidence="3" key="2">
    <citation type="journal article" date="2023" name="Plants (Basel)">
        <title>Annotation of the Turnera subulata (Passifloraceae) Draft Genome Reveals the S-Locus Evolved after the Divergence of Turneroideae from Passifloroideae in a Stepwise Manner.</title>
        <authorList>
            <person name="Henning P.M."/>
            <person name="Roalson E.H."/>
            <person name="Mir W."/>
            <person name="McCubbin A.G."/>
            <person name="Shore J.S."/>
        </authorList>
    </citation>
    <scope>NUCLEOTIDE SEQUENCE</scope>
    <source>
        <strain evidence="3">F60SS</strain>
    </source>
</reference>
<dbReference type="Proteomes" id="UP001141552">
    <property type="component" value="Unassembled WGS sequence"/>
</dbReference>
<name>A0A9Q0J9W2_9ROSI</name>